<dbReference type="AlphaFoldDB" id="A0AA52EH70"/>
<comment type="subcellular location">
    <subcellularLocation>
        <location evidence="1 11">Cell outer membrane</location>
        <topology evidence="1 11">Multi-pass membrane protein</topology>
    </subcellularLocation>
</comment>
<gene>
    <name evidence="16" type="ORF">QGN29_04320</name>
</gene>
<evidence type="ECO:0000256" key="8">
    <source>
        <dbReference type="ARBA" id="ARBA00023077"/>
    </source>
</evidence>
<keyword evidence="13" id="KW-0732">Signal</keyword>
<evidence type="ECO:0000256" key="12">
    <source>
        <dbReference type="RuleBase" id="RU003357"/>
    </source>
</evidence>
<dbReference type="Gene3D" id="2.40.170.20">
    <property type="entry name" value="TonB-dependent receptor, beta-barrel domain"/>
    <property type="match status" value="1"/>
</dbReference>
<evidence type="ECO:0000256" key="1">
    <source>
        <dbReference type="ARBA" id="ARBA00004571"/>
    </source>
</evidence>
<dbReference type="InterPro" id="IPR000531">
    <property type="entry name" value="Beta-barrel_TonB"/>
</dbReference>
<accession>A0AA52EH70</accession>
<keyword evidence="7" id="KW-0406">Ion transport</keyword>
<dbReference type="PANTHER" id="PTHR32552">
    <property type="entry name" value="FERRICHROME IRON RECEPTOR-RELATED"/>
    <property type="match status" value="1"/>
</dbReference>
<evidence type="ECO:0000256" key="13">
    <source>
        <dbReference type="SAM" id="SignalP"/>
    </source>
</evidence>
<evidence type="ECO:0000256" key="11">
    <source>
        <dbReference type="PROSITE-ProRule" id="PRU01360"/>
    </source>
</evidence>
<evidence type="ECO:0000313" key="16">
    <source>
        <dbReference type="EMBL" id="WND03598.1"/>
    </source>
</evidence>
<keyword evidence="6" id="KW-0408">Iron</keyword>
<dbReference type="InterPro" id="IPR036942">
    <property type="entry name" value="Beta-barrel_TonB_sf"/>
</dbReference>
<keyword evidence="17" id="KW-1185">Reference proteome</keyword>
<dbReference type="PANTHER" id="PTHR32552:SF81">
    <property type="entry name" value="TONB-DEPENDENT OUTER MEMBRANE RECEPTOR"/>
    <property type="match status" value="1"/>
</dbReference>
<keyword evidence="4" id="KW-0410">Iron transport</keyword>
<evidence type="ECO:0000259" key="15">
    <source>
        <dbReference type="Pfam" id="PF07715"/>
    </source>
</evidence>
<feature type="signal peptide" evidence="13">
    <location>
        <begin position="1"/>
        <end position="25"/>
    </location>
</feature>
<evidence type="ECO:0000256" key="10">
    <source>
        <dbReference type="ARBA" id="ARBA00023237"/>
    </source>
</evidence>
<dbReference type="GO" id="GO:0006826">
    <property type="term" value="P:iron ion transport"/>
    <property type="evidence" value="ECO:0007669"/>
    <property type="project" value="UniProtKB-KW"/>
</dbReference>
<feature type="chain" id="PRO_5041229542" evidence="13">
    <location>
        <begin position="26"/>
        <end position="753"/>
    </location>
</feature>
<evidence type="ECO:0000256" key="9">
    <source>
        <dbReference type="ARBA" id="ARBA00023136"/>
    </source>
</evidence>
<protein>
    <submittedName>
        <fullName evidence="16">TonB-dependent receptor</fullName>
    </submittedName>
</protein>
<keyword evidence="8 12" id="KW-0798">TonB box</keyword>
<evidence type="ECO:0000256" key="3">
    <source>
        <dbReference type="ARBA" id="ARBA00022452"/>
    </source>
</evidence>
<dbReference type="GO" id="GO:0009279">
    <property type="term" value="C:cell outer membrane"/>
    <property type="evidence" value="ECO:0007669"/>
    <property type="project" value="UniProtKB-SubCell"/>
</dbReference>
<dbReference type="RefSeq" id="WP_310799451.1">
    <property type="nucleotide sequence ID" value="NZ_CP123872.1"/>
</dbReference>
<dbReference type="Pfam" id="PF07715">
    <property type="entry name" value="Plug"/>
    <property type="match status" value="1"/>
</dbReference>
<evidence type="ECO:0000313" key="17">
    <source>
        <dbReference type="Proteomes" id="UP001268683"/>
    </source>
</evidence>
<dbReference type="SUPFAM" id="SSF56935">
    <property type="entry name" value="Porins"/>
    <property type="match status" value="1"/>
</dbReference>
<reference evidence="16" key="1">
    <citation type="submission" date="2023-04" db="EMBL/GenBank/DDBJ databases">
        <title>Complete genome sequence of Temperatibacter marinus.</title>
        <authorList>
            <person name="Rong J.-C."/>
            <person name="Yi M.-L."/>
            <person name="Zhao Q."/>
        </authorList>
    </citation>
    <scope>NUCLEOTIDE SEQUENCE</scope>
    <source>
        <strain evidence="16">NBRC 110045</strain>
    </source>
</reference>
<keyword evidence="2 11" id="KW-0813">Transport</keyword>
<keyword evidence="10 11" id="KW-0998">Cell outer membrane</keyword>
<keyword evidence="3 11" id="KW-1134">Transmembrane beta strand</keyword>
<evidence type="ECO:0000256" key="6">
    <source>
        <dbReference type="ARBA" id="ARBA00023004"/>
    </source>
</evidence>
<dbReference type="InterPro" id="IPR012910">
    <property type="entry name" value="Plug_dom"/>
</dbReference>
<comment type="similarity">
    <text evidence="11 12">Belongs to the TonB-dependent receptor family.</text>
</comment>
<name>A0AA52EH70_9PROT</name>
<sequence>MQRMYGLVATVSTISLLVGHSSAYAEDDDRGHALEEIIVTAQHRSANVQDVPVTVSVLSEDLILKRDIFDAHGIAMNTPGLAYGEFSPGQASFSMRGVGSSDDGAGLDNSVALFLDGVYIGRGAGINFDMFDLQRIEVLKGPQGALFGRNTIGGAINVVSKKPTDELVIKSALTYGNENIFRAQGLISGPLSDNLFGKVVVNHRSHDGFVRNTLLNKDVNDEDQTSFRGQLRLALDRSDWLLSGDYMEDHREDTGRFPFRNGNFDYVGTAEALGANKPQTTAAPVEGYTDRKGGGLSLQGDVQFGNGILTTITSFRSIDTDWAMPSVGAPLGGNYDLDADVYGSDVIDHIEEKVETFSEEIRWTSNLGHSLEFIAGLYFFTENTDRPEQWSIQRNTVDTGQVIVGNEYSLTANKTTSYAAYGQAQWTFAEDWTLSFGGRYSHDRKEYTTTAVNCGLDEAVRAAAGFPNFELCGSVGGSLGIIAEVFNVEVDGSWSDFSPMASIQYQATDDLMVFATWATGFKSGGFAGSAGVEAVAQNIVEPETVTNYEIGFKGDFFANQLRMNVTGFYMDYKDLQVVRFGPVPESSFGTFTTTNLGSAEIKGFEVEMVWQLTEYFHVNANYAFLDTVGNDLIINGTDVSGKDLRQAPRNSYNLDLNYSLPMENKGTLDFNIHFTHIDEERMDYQSDLPVISERNLTDARVSWTSNDERYQIALWAKNIFDKAYVAHSYIIGPGAIGIWGPPRTFGATLSASF</sequence>
<dbReference type="InterPro" id="IPR039426">
    <property type="entry name" value="TonB-dep_rcpt-like"/>
</dbReference>
<evidence type="ECO:0000256" key="7">
    <source>
        <dbReference type="ARBA" id="ARBA00023065"/>
    </source>
</evidence>
<organism evidence="16 17">
    <name type="scientific">Temperatibacter marinus</name>
    <dbReference type="NCBI Taxonomy" id="1456591"/>
    <lineage>
        <taxon>Bacteria</taxon>
        <taxon>Pseudomonadati</taxon>
        <taxon>Pseudomonadota</taxon>
        <taxon>Alphaproteobacteria</taxon>
        <taxon>Kordiimonadales</taxon>
        <taxon>Temperatibacteraceae</taxon>
        <taxon>Temperatibacter</taxon>
    </lineage>
</organism>
<dbReference type="CDD" id="cd01347">
    <property type="entry name" value="ligand_gated_channel"/>
    <property type="match status" value="1"/>
</dbReference>
<evidence type="ECO:0000256" key="5">
    <source>
        <dbReference type="ARBA" id="ARBA00022692"/>
    </source>
</evidence>
<dbReference type="PROSITE" id="PS52016">
    <property type="entry name" value="TONB_DEPENDENT_REC_3"/>
    <property type="match status" value="1"/>
</dbReference>
<dbReference type="EMBL" id="CP123872">
    <property type="protein sequence ID" value="WND03598.1"/>
    <property type="molecule type" value="Genomic_DNA"/>
</dbReference>
<feature type="domain" description="TonB-dependent receptor plug" evidence="15">
    <location>
        <begin position="48"/>
        <end position="155"/>
    </location>
</feature>
<dbReference type="Proteomes" id="UP001268683">
    <property type="component" value="Chromosome"/>
</dbReference>
<feature type="domain" description="TonB-dependent receptor-like beta-barrel" evidence="14">
    <location>
        <begin position="254"/>
        <end position="719"/>
    </location>
</feature>
<proteinExistence type="inferred from homology"/>
<keyword evidence="9 11" id="KW-0472">Membrane</keyword>
<evidence type="ECO:0000256" key="2">
    <source>
        <dbReference type="ARBA" id="ARBA00022448"/>
    </source>
</evidence>
<evidence type="ECO:0000256" key="4">
    <source>
        <dbReference type="ARBA" id="ARBA00022496"/>
    </source>
</evidence>
<keyword evidence="5 11" id="KW-0812">Transmembrane</keyword>
<dbReference type="KEGG" id="tmk:QGN29_04320"/>
<keyword evidence="16" id="KW-0675">Receptor</keyword>
<evidence type="ECO:0000259" key="14">
    <source>
        <dbReference type="Pfam" id="PF00593"/>
    </source>
</evidence>
<dbReference type="Pfam" id="PF00593">
    <property type="entry name" value="TonB_dep_Rec_b-barrel"/>
    <property type="match status" value="1"/>
</dbReference>